<dbReference type="GO" id="GO:0016491">
    <property type="term" value="F:oxidoreductase activity"/>
    <property type="evidence" value="ECO:0007669"/>
    <property type="project" value="UniProtKB-KW"/>
</dbReference>
<dbReference type="PANTHER" id="PTHR43899:SF9">
    <property type="entry name" value="MIP25013P-RELATED"/>
    <property type="match status" value="1"/>
</dbReference>
<evidence type="ECO:0000313" key="7">
    <source>
        <dbReference type="Proteomes" id="UP000075880"/>
    </source>
</evidence>
<dbReference type="InterPro" id="IPR036291">
    <property type="entry name" value="NAD(P)-bd_dom_sf"/>
</dbReference>
<dbReference type="GO" id="GO:0005783">
    <property type="term" value="C:endoplasmic reticulum"/>
    <property type="evidence" value="ECO:0007669"/>
    <property type="project" value="UniProtKB-SubCell"/>
</dbReference>
<keyword evidence="7" id="KW-1185">Reference proteome</keyword>
<dbReference type="PIRSF" id="PIRSF000126">
    <property type="entry name" value="11-beta-HSD1"/>
    <property type="match status" value="1"/>
</dbReference>
<keyword evidence="5" id="KW-1133">Transmembrane helix</keyword>
<sequence>MLTMTAMGTILAFVGSYCIVWWLYENLRTPVQLLLSGLKQLVVQNSLPEKYGEWAVVTGASDGIGKGYAQYLASRRMKVVLVARNESKLNRVAQELTEKYGVRTKVLVADFSKDDELYDRLKRELAALDVGILVNNVGMGYDRAMCVDELPSGVVRSLLKVNIESMTLLCHALVPAMKQRGRGLIVNISSLSAAAPSPFLTVYAASKAYVRSFSVALREELCQHRVEVQTVLPGFVRTNMTEVITTEFKDGPIAKHLVPLDDYMRYAGFAIGKTDRTCGYWTHGLQYAGLNLVPECVRMIIQKTIYNTLRKANAV</sequence>
<dbReference type="PANTHER" id="PTHR43899">
    <property type="entry name" value="RH59310P"/>
    <property type="match status" value="1"/>
</dbReference>
<dbReference type="InterPro" id="IPR002347">
    <property type="entry name" value="SDR_fam"/>
</dbReference>
<keyword evidence="3" id="KW-0560">Oxidoreductase</keyword>
<accession>A0AAG5CX00</accession>
<dbReference type="Pfam" id="PF00106">
    <property type="entry name" value="adh_short"/>
    <property type="match status" value="1"/>
</dbReference>
<dbReference type="Proteomes" id="UP000075880">
    <property type="component" value="Unassembled WGS sequence"/>
</dbReference>
<dbReference type="AlphaFoldDB" id="A0AAG5CX00"/>
<evidence type="ECO:0000256" key="3">
    <source>
        <dbReference type="ARBA" id="ARBA00023002"/>
    </source>
</evidence>
<feature type="transmembrane region" description="Helical" evidence="5">
    <location>
        <begin position="6"/>
        <end position="24"/>
    </location>
</feature>
<protein>
    <recommendedName>
        <fullName evidence="8">Steroid dehydrogenase</fullName>
    </recommendedName>
</protein>
<dbReference type="PRINTS" id="PR00080">
    <property type="entry name" value="SDRFAMILY"/>
</dbReference>
<dbReference type="InterPro" id="IPR051019">
    <property type="entry name" value="VLCFA-Steroid_DH"/>
</dbReference>
<organism evidence="6 7">
    <name type="scientific">Anopheles atroparvus</name>
    <name type="common">European mosquito</name>
    <dbReference type="NCBI Taxonomy" id="41427"/>
    <lineage>
        <taxon>Eukaryota</taxon>
        <taxon>Metazoa</taxon>
        <taxon>Ecdysozoa</taxon>
        <taxon>Arthropoda</taxon>
        <taxon>Hexapoda</taxon>
        <taxon>Insecta</taxon>
        <taxon>Pterygota</taxon>
        <taxon>Neoptera</taxon>
        <taxon>Endopterygota</taxon>
        <taxon>Diptera</taxon>
        <taxon>Nematocera</taxon>
        <taxon>Culicoidea</taxon>
        <taxon>Culicidae</taxon>
        <taxon>Anophelinae</taxon>
        <taxon>Anopheles</taxon>
    </lineage>
</organism>
<dbReference type="Gene3D" id="3.40.50.720">
    <property type="entry name" value="NAD(P)-binding Rossmann-like Domain"/>
    <property type="match status" value="1"/>
</dbReference>
<dbReference type="CDD" id="cd05356">
    <property type="entry name" value="17beta-HSD1_like_SDR_c"/>
    <property type="match status" value="1"/>
</dbReference>
<evidence type="ECO:0000256" key="4">
    <source>
        <dbReference type="RuleBase" id="RU000363"/>
    </source>
</evidence>
<evidence type="ECO:0000256" key="5">
    <source>
        <dbReference type="SAM" id="Phobius"/>
    </source>
</evidence>
<evidence type="ECO:0000256" key="2">
    <source>
        <dbReference type="ARBA" id="ARBA00022857"/>
    </source>
</evidence>
<dbReference type="InterPro" id="IPR020904">
    <property type="entry name" value="Sc_DH/Rdtase_CS"/>
</dbReference>
<reference evidence="6" key="1">
    <citation type="submission" date="2024-04" db="UniProtKB">
        <authorList>
            <consortium name="EnsemblMetazoa"/>
        </authorList>
    </citation>
    <scope>IDENTIFICATION</scope>
    <source>
        <strain evidence="6">EBRO</strain>
    </source>
</reference>
<dbReference type="FunFam" id="3.40.50.720:FF:000137">
    <property type="entry name" value="Hydroxysteroid (17-beta) dehydrogenase 3"/>
    <property type="match status" value="1"/>
</dbReference>
<dbReference type="PROSITE" id="PS00061">
    <property type="entry name" value="ADH_SHORT"/>
    <property type="match status" value="1"/>
</dbReference>
<dbReference type="PRINTS" id="PR00081">
    <property type="entry name" value="GDHRDH"/>
</dbReference>
<comment type="subcellular location">
    <subcellularLocation>
        <location evidence="1">Endoplasmic reticulum</location>
    </subcellularLocation>
</comment>
<comment type="similarity">
    <text evidence="4">Belongs to the short-chain dehydrogenases/reductases (SDR) family.</text>
</comment>
<keyword evidence="2" id="KW-0521">NADP</keyword>
<dbReference type="SUPFAM" id="SSF51735">
    <property type="entry name" value="NAD(P)-binding Rossmann-fold domains"/>
    <property type="match status" value="1"/>
</dbReference>
<evidence type="ECO:0000313" key="6">
    <source>
        <dbReference type="EnsemblMetazoa" id="ENSAATROPP002978"/>
    </source>
</evidence>
<evidence type="ECO:0000256" key="1">
    <source>
        <dbReference type="ARBA" id="ARBA00004240"/>
    </source>
</evidence>
<keyword evidence="5" id="KW-0812">Transmembrane</keyword>
<keyword evidence="5" id="KW-0472">Membrane</keyword>
<dbReference type="EnsemblMetazoa" id="ENSAATROPT003103">
    <property type="protein sequence ID" value="ENSAATROPP002978"/>
    <property type="gene ID" value="ENSAATROPG002458"/>
</dbReference>
<name>A0AAG5CX00_ANOAO</name>
<evidence type="ECO:0008006" key="8">
    <source>
        <dbReference type="Google" id="ProtNLM"/>
    </source>
</evidence>
<proteinExistence type="inferred from homology"/>